<protein>
    <submittedName>
        <fullName evidence="4">Transcription repressor NadR</fullName>
    </submittedName>
</protein>
<dbReference type="Pfam" id="PF02829">
    <property type="entry name" value="3H"/>
    <property type="match status" value="1"/>
</dbReference>
<dbReference type="InterPro" id="IPR036390">
    <property type="entry name" value="WH_DNA-bd_sf"/>
</dbReference>
<feature type="domain" description="3H" evidence="2">
    <location>
        <begin position="84"/>
        <end position="180"/>
    </location>
</feature>
<feature type="binding site" evidence="1">
    <location>
        <position position="156"/>
    </location>
    <ligand>
        <name>Ni(2+)</name>
        <dbReference type="ChEBI" id="CHEBI:49786"/>
    </ligand>
</feature>
<comment type="caution">
    <text evidence="4">The sequence shown here is derived from an EMBL/GenBank/DDBJ whole genome shotgun (WGS) entry which is preliminary data.</text>
</comment>
<evidence type="ECO:0000259" key="3">
    <source>
        <dbReference type="Pfam" id="PF08279"/>
    </source>
</evidence>
<sequence>MKNTSTQKEWSAFDRRNHIKNTLENSSKPVTAARFAGELSVSRQIIVSDVAILRASGLDILATPKGYILNSLDSSDNFPFTGIIACRHSSKQLQDELYTIVDFGATVIDVSIEHAIYGELSANLGLSSRYDVDQFISKVSSDKNSAPISSLTDGVHLHTIGCRDKETFLLIKKSLCDKGIIIK</sequence>
<name>A0A926E9T9_9FIRM</name>
<dbReference type="SUPFAM" id="SSF75500">
    <property type="entry name" value="Putative transcriptional regulator TM1602, C-terminal domain"/>
    <property type="match status" value="1"/>
</dbReference>
<dbReference type="PANTHER" id="PTHR40068">
    <property type="entry name" value="TRANSCRIPTION REPRESSOR NIAR-RELATED"/>
    <property type="match status" value="1"/>
</dbReference>
<dbReference type="InterPro" id="IPR035922">
    <property type="entry name" value="3H_dom_sf"/>
</dbReference>
<dbReference type="InterPro" id="IPR036388">
    <property type="entry name" value="WH-like_DNA-bd_sf"/>
</dbReference>
<dbReference type="AlphaFoldDB" id="A0A926E9T9"/>
<organism evidence="4 5">
    <name type="scientific">Lentihominibacter hominis</name>
    <dbReference type="NCBI Taxonomy" id="2763645"/>
    <lineage>
        <taxon>Bacteria</taxon>
        <taxon>Bacillati</taxon>
        <taxon>Bacillota</taxon>
        <taxon>Clostridia</taxon>
        <taxon>Peptostreptococcales</taxon>
        <taxon>Anaerovoracaceae</taxon>
        <taxon>Lentihominibacter</taxon>
    </lineage>
</organism>
<feature type="domain" description="Helix-turn-helix type 11" evidence="3">
    <location>
        <begin position="15"/>
        <end position="68"/>
    </location>
</feature>
<evidence type="ECO:0000313" key="4">
    <source>
        <dbReference type="EMBL" id="MBC8568374.1"/>
    </source>
</evidence>
<evidence type="ECO:0000259" key="2">
    <source>
        <dbReference type="Pfam" id="PF02829"/>
    </source>
</evidence>
<dbReference type="GO" id="GO:0046872">
    <property type="term" value="F:metal ion binding"/>
    <property type="evidence" value="ECO:0007669"/>
    <property type="project" value="UniProtKB-KW"/>
</dbReference>
<reference evidence="4" key="1">
    <citation type="submission" date="2020-08" db="EMBL/GenBank/DDBJ databases">
        <title>Genome public.</title>
        <authorList>
            <person name="Liu C."/>
            <person name="Sun Q."/>
        </authorList>
    </citation>
    <scope>NUCLEOTIDE SEQUENCE</scope>
    <source>
        <strain evidence="4">NSJ-24</strain>
    </source>
</reference>
<dbReference type="InterPro" id="IPR004173">
    <property type="entry name" value="3H_domain"/>
</dbReference>
<keyword evidence="5" id="KW-1185">Reference proteome</keyword>
<dbReference type="PANTHER" id="PTHR40068:SF1">
    <property type="entry name" value="TRANSCRIPTION REPRESSOR NIAR-RELATED"/>
    <property type="match status" value="1"/>
</dbReference>
<feature type="binding site" evidence="1">
    <location>
        <position position="88"/>
    </location>
    <ligand>
        <name>Ni(2+)</name>
        <dbReference type="ChEBI" id="CHEBI:49786"/>
    </ligand>
</feature>
<dbReference type="Proteomes" id="UP000610862">
    <property type="component" value="Unassembled WGS sequence"/>
</dbReference>
<dbReference type="SUPFAM" id="SSF46785">
    <property type="entry name" value="Winged helix' DNA-binding domain"/>
    <property type="match status" value="1"/>
</dbReference>
<keyword evidence="1" id="KW-0533">Nickel</keyword>
<evidence type="ECO:0000313" key="5">
    <source>
        <dbReference type="Proteomes" id="UP000610862"/>
    </source>
</evidence>
<dbReference type="InterPro" id="IPR026043">
    <property type="entry name" value="NadR"/>
</dbReference>
<proteinExistence type="predicted"/>
<dbReference type="Pfam" id="PF08279">
    <property type="entry name" value="HTH_11"/>
    <property type="match status" value="1"/>
</dbReference>
<dbReference type="Gene3D" id="3.30.1340.20">
    <property type="entry name" value="3H domain"/>
    <property type="match status" value="1"/>
</dbReference>
<feature type="binding site" evidence="1">
    <location>
        <position position="158"/>
    </location>
    <ligand>
        <name>Ni(2+)</name>
        <dbReference type="ChEBI" id="CHEBI:49786"/>
    </ligand>
</feature>
<dbReference type="RefSeq" id="WP_187525268.1">
    <property type="nucleotide sequence ID" value="NZ_JACRTA010000002.1"/>
</dbReference>
<gene>
    <name evidence="4" type="ORF">H8692_06360</name>
</gene>
<dbReference type="EMBL" id="JACRTA010000002">
    <property type="protein sequence ID" value="MBC8568374.1"/>
    <property type="molecule type" value="Genomic_DNA"/>
</dbReference>
<evidence type="ECO:0000256" key="1">
    <source>
        <dbReference type="PIRSR" id="PIRSR037847-1"/>
    </source>
</evidence>
<feature type="binding site" evidence="1">
    <location>
        <position position="96"/>
    </location>
    <ligand>
        <name>Ni(2+)</name>
        <dbReference type="ChEBI" id="CHEBI:49786"/>
    </ligand>
</feature>
<dbReference type="InterPro" id="IPR013196">
    <property type="entry name" value="HTH_11"/>
</dbReference>
<dbReference type="PIRSF" id="PIRSF037847">
    <property type="entry name" value="NiaR"/>
    <property type="match status" value="1"/>
</dbReference>
<keyword evidence="1" id="KW-0479">Metal-binding</keyword>
<dbReference type="Gene3D" id="1.10.10.10">
    <property type="entry name" value="Winged helix-like DNA-binding domain superfamily/Winged helix DNA-binding domain"/>
    <property type="match status" value="1"/>
</dbReference>
<accession>A0A926E9T9</accession>